<evidence type="ECO:0000313" key="1">
    <source>
        <dbReference type="EMBL" id="GJE90421.1"/>
    </source>
</evidence>
<gene>
    <name evidence="1" type="ORF">PsYK624_065540</name>
</gene>
<reference evidence="1 2" key="1">
    <citation type="submission" date="2021-08" db="EMBL/GenBank/DDBJ databases">
        <title>Draft Genome Sequence of Phanerochaete sordida strain YK-624.</title>
        <authorList>
            <person name="Mori T."/>
            <person name="Dohra H."/>
            <person name="Suzuki T."/>
            <person name="Kawagishi H."/>
            <person name="Hirai H."/>
        </authorList>
    </citation>
    <scope>NUCLEOTIDE SEQUENCE [LARGE SCALE GENOMIC DNA]</scope>
    <source>
        <strain evidence="1 2">YK-624</strain>
    </source>
</reference>
<sequence>MKQEQRGLFLPASKDDPFPLIIDVAPPRRCTTRPASRRLTIGRAGKPATAEEASATPPWVQHLQVVTPA</sequence>
<proteinExistence type="predicted"/>
<dbReference type="AlphaFoldDB" id="A0A9P3G900"/>
<protein>
    <submittedName>
        <fullName evidence="1">Uncharacterized protein</fullName>
    </submittedName>
</protein>
<comment type="caution">
    <text evidence="1">The sequence shown here is derived from an EMBL/GenBank/DDBJ whole genome shotgun (WGS) entry which is preliminary data.</text>
</comment>
<name>A0A9P3G900_9APHY</name>
<dbReference type="Proteomes" id="UP000703269">
    <property type="component" value="Unassembled WGS sequence"/>
</dbReference>
<accession>A0A9P3G900</accession>
<dbReference type="EMBL" id="BPQB01000016">
    <property type="protein sequence ID" value="GJE90421.1"/>
    <property type="molecule type" value="Genomic_DNA"/>
</dbReference>
<keyword evidence="2" id="KW-1185">Reference proteome</keyword>
<organism evidence="1 2">
    <name type="scientific">Phanerochaete sordida</name>
    <dbReference type="NCBI Taxonomy" id="48140"/>
    <lineage>
        <taxon>Eukaryota</taxon>
        <taxon>Fungi</taxon>
        <taxon>Dikarya</taxon>
        <taxon>Basidiomycota</taxon>
        <taxon>Agaricomycotina</taxon>
        <taxon>Agaricomycetes</taxon>
        <taxon>Polyporales</taxon>
        <taxon>Phanerochaetaceae</taxon>
        <taxon>Phanerochaete</taxon>
    </lineage>
</organism>
<evidence type="ECO:0000313" key="2">
    <source>
        <dbReference type="Proteomes" id="UP000703269"/>
    </source>
</evidence>